<dbReference type="GO" id="GO:0071013">
    <property type="term" value="C:catalytic step 2 spliceosome"/>
    <property type="evidence" value="ECO:0007669"/>
    <property type="project" value="TreeGrafter"/>
</dbReference>
<feature type="compositionally biased region" description="Basic and acidic residues" evidence="4">
    <location>
        <begin position="224"/>
        <end position="234"/>
    </location>
</feature>
<dbReference type="EMBL" id="KN882048">
    <property type="protein sequence ID" value="KIY45469.1"/>
    <property type="molecule type" value="Genomic_DNA"/>
</dbReference>
<evidence type="ECO:0000256" key="3">
    <source>
        <dbReference type="ARBA" id="ARBA00023242"/>
    </source>
</evidence>
<comment type="subcellular location">
    <subcellularLocation>
        <location evidence="1">Nucleus</location>
    </subcellularLocation>
</comment>
<protein>
    <recommendedName>
        <fullName evidence="7">Nuclear protein DGCR14</fullName>
    </recommendedName>
</protein>
<dbReference type="InterPro" id="IPR019148">
    <property type="entry name" value="Nuclear_protein_DGCR14_ESS-2"/>
</dbReference>
<keyword evidence="6" id="KW-1185">Reference proteome</keyword>
<evidence type="ECO:0000256" key="2">
    <source>
        <dbReference type="ARBA" id="ARBA00009072"/>
    </source>
</evidence>
<evidence type="ECO:0008006" key="7">
    <source>
        <dbReference type="Google" id="ProtNLM"/>
    </source>
</evidence>
<feature type="compositionally biased region" description="Polar residues" evidence="4">
    <location>
        <begin position="447"/>
        <end position="459"/>
    </location>
</feature>
<sequence>MATPSALTRSENTDLAAGPSKPPERSLNRQIVLEEDEYTAALSHIIARDFFPSLTQIGATNDYLDALRSDNPQLIEASVRRLVETTPRATPRAFAPSDTPRPAKRARYDSDNQPAGSFIDTSLSLDEFQARYTSEDNSSFTQIMDTENQRRRERWAWAWAAQHKVEARREEALELRERRLIEPAAGSAPGVKEHMLIAQPTNAGLITDGKEQDSSTSHAKGKGKPAEGDEKEDKDTEDMETAERLRMIIRDLDASKPNETIDVMAMKKDTRIDGVEAWKFKARNSLMFSPDADESPYHMAGKPPPPPDPKSIKHGSTRLPEQDNSSVNPSEPPSPTRSRIDAAIQGVPYRPRSRTSDPFSLVPAVPSPTPEELGPERVKQLMTWGTLNATPRIISRSGGADEDVDPPNMTFHIAGPTSREALSHRLSAKASKSLRAKADLMNGRTPGVSSRTPATSWGRTSALEGSMPPPSWTPRPSKSAAPGSLTPAAKRLLDRGTMGRRRAEAMEAASAWSSSKDSKTDLGRVRWTPTPGQRR</sequence>
<dbReference type="OrthoDB" id="19679at2759"/>
<evidence type="ECO:0000256" key="1">
    <source>
        <dbReference type="ARBA" id="ARBA00004123"/>
    </source>
</evidence>
<feature type="region of interest" description="Disordered" evidence="4">
    <location>
        <begin position="1"/>
        <end position="27"/>
    </location>
</feature>
<dbReference type="Proteomes" id="UP000054144">
    <property type="component" value="Unassembled WGS sequence"/>
</dbReference>
<feature type="compositionally biased region" description="Polar residues" evidence="4">
    <location>
        <begin position="1"/>
        <end position="10"/>
    </location>
</feature>
<dbReference type="AlphaFoldDB" id="A0A0D7A512"/>
<reference evidence="5 6" key="1">
    <citation type="journal article" date="2015" name="Fungal Genet. Biol.">
        <title>Evolution of novel wood decay mechanisms in Agaricales revealed by the genome sequences of Fistulina hepatica and Cylindrobasidium torrendii.</title>
        <authorList>
            <person name="Floudas D."/>
            <person name="Held B.W."/>
            <person name="Riley R."/>
            <person name="Nagy L.G."/>
            <person name="Koehler G."/>
            <person name="Ransdell A.S."/>
            <person name="Younus H."/>
            <person name="Chow J."/>
            <person name="Chiniquy J."/>
            <person name="Lipzen A."/>
            <person name="Tritt A."/>
            <person name="Sun H."/>
            <person name="Haridas S."/>
            <person name="LaButti K."/>
            <person name="Ohm R.A."/>
            <person name="Kues U."/>
            <person name="Blanchette R.A."/>
            <person name="Grigoriev I.V."/>
            <person name="Minto R.E."/>
            <person name="Hibbett D.S."/>
        </authorList>
    </citation>
    <scope>NUCLEOTIDE SEQUENCE [LARGE SCALE GENOMIC DNA]</scope>
    <source>
        <strain evidence="5 6">ATCC 64428</strain>
    </source>
</reference>
<evidence type="ECO:0000313" key="5">
    <source>
        <dbReference type="EMBL" id="KIY45469.1"/>
    </source>
</evidence>
<name>A0A0D7A512_9AGAR</name>
<feature type="region of interest" description="Disordered" evidence="4">
    <location>
        <begin position="86"/>
        <end position="115"/>
    </location>
</feature>
<keyword evidence="3" id="KW-0539">Nucleus</keyword>
<feature type="region of interest" description="Disordered" evidence="4">
    <location>
        <begin position="392"/>
        <end position="535"/>
    </location>
</feature>
<accession>A0A0D7A512</accession>
<dbReference type="PANTHER" id="PTHR12940:SF0">
    <property type="entry name" value="SPLICING FACTOR ESS-2 HOMOLOG"/>
    <property type="match status" value="1"/>
</dbReference>
<evidence type="ECO:0000256" key="4">
    <source>
        <dbReference type="SAM" id="MobiDB-lite"/>
    </source>
</evidence>
<dbReference type="Pfam" id="PF09751">
    <property type="entry name" value="Es2"/>
    <property type="match status" value="1"/>
</dbReference>
<gene>
    <name evidence="5" type="ORF">FISHEDRAFT_67022</name>
</gene>
<feature type="region of interest" description="Disordered" evidence="4">
    <location>
        <begin position="205"/>
        <end position="242"/>
    </location>
</feature>
<organism evidence="5 6">
    <name type="scientific">Fistulina hepatica ATCC 64428</name>
    <dbReference type="NCBI Taxonomy" id="1128425"/>
    <lineage>
        <taxon>Eukaryota</taxon>
        <taxon>Fungi</taxon>
        <taxon>Dikarya</taxon>
        <taxon>Basidiomycota</taxon>
        <taxon>Agaricomycotina</taxon>
        <taxon>Agaricomycetes</taxon>
        <taxon>Agaricomycetidae</taxon>
        <taxon>Agaricales</taxon>
        <taxon>Fistulinaceae</taxon>
        <taxon>Fistulina</taxon>
    </lineage>
</organism>
<feature type="region of interest" description="Disordered" evidence="4">
    <location>
        <begin position="290"/>
        <end position="375"/>
    </location>
</feature>
<feature type="compositionally biased region" description="Low complexity" evidence="4">
    <location>
        <begin position="506"/>
        <end position="515"/>
    </location>
</feature>
<dbReference type="PANTHER" id="PTHR12940">
    <property type="entry name" value="ES-2 PROTEIN - RELATED"/>
    <property type="match status" value="1"/>
</dbReference>
<proteinExistence type="inferred from homology"/>
<evidence type="ECO:0000313" key="6">
    <source>
        <dbReference type="Proteomes" id="UP000054144"/>
    </source>
</evidence>
<comment type="similarity">
    <text evidence="2">Belongs to the ESS2 family.</text>
</comment>